<evidence type="ECO:0000313" key="2">
    <source>
        <dbReference type="EMBL" id="KAK8770419.1"/>
    </source>
</evidence>
<comment type="caution">
    <text evidence="2">The sequence shown here is derived from an EMBL/GenBank/DDBJ whole genome shotgun (WGS) entry which is preliminary data.</text>
</comment>
<dbReference type="EMBL" id="JARKHS020021179">
    <property type="protein sequence ID" value="KAK8770419.1"/>
    <property type="molecule type" value="Genomic_DNA"/>
</dbReference>
<organism evidence="2 3">
    <name type="scientific">Amblyomma americanum</name>
    <name type="common">Lone star tick</name>
    <dbReference type="NCBI Taxonomy" id="6943"/>
    <lineage>
        <taxon>Eukaryota</taxon>
        <taxon>Metazoa</taxon>
        <taxon>Ecdysozoa</taxon>
        <taxon>Arthropoda</taxon>
        <taxon>Chelicerata</taxon>
        <taxon>Arachnida</taxon>
        <taxon>Acari</taxon>
        <taxon>Parasitiformes</taxon>
        <taxon>Ixodida</taxon>
        <taxon>Ixodoidea</taxon>
        <taxon>Ixodidae</taxon>
        <taxon>Amblyomminae</taxon>
        <taxon>Amblyomma</taxon>
    </lineage>
</organism>
<accession>A0AAQ4E6T4</accession>
<name>A0AAQ4E6T4_AMBAM</name>
<feature type="chain" id="PRO_5042980702" description="Secreted protein" evidence="1">
    <location>
        <begin position="35"/>
        <end position="167"/>
    </location>
</feature>
<keyword evidence="1" id="KW-0732">Signal</keyword>
<proteinExistence type="predicted"/>
<evidence type="ECO:0000313" key="3">
    <source>
        <dbReference type="Proteomes" id="UP001321473"/>
    </source>
</evidence>
<dbReference type="Proteomes" id="UP001321473">
    <property type="component" value="Unassembled WGS sequence"/>
</dbReference>
<reference evidence="2 3" key="1">
    <citation type="journal article" date="2023" name="Arcadia Sci">
        <title>De novo assembly of a long-read Amblyomma americanum tick genome.</title>
        <authorList>
            <person name="Chou S."/>
            <person name="Poskanzer K.E."/>
            <person name="Rollins M."/>
            <person name="Thuy-Boun P.S."/>
        </authorList>
    </citation>
    <scope>NUCLEOTIDE SEQUENCE [LARGE SCALE GENOMIC DNA]</scope>
    <source>
        <strain evidence="2">F_SG_1</strain>
        <tissue evidence="2">Salivary glands</tissue>
    </source>
</reference>
<sequence>MVLEGTGPQNKLLFPSTFLLSLLLQCYVSTYTVGERVDCRFDCEADHERAYEDVATFRHQLQTWALESGSSHAAVTSLLKVLRSHKCFSSLPSSARALLQTPKKSNDLSEISGGQYRHFGVEAGIRQILGECRDLPPELNLTFHIDALPSSKSSRGTTEDICSSEEQ</sequence>
<evidence type="ECO:0000256" key="1">
    <source>
        <dbReference type="SAM" id="SignalP"/>
    </source>
</evidence>
<evidence type="ECO:0008006" key="4">
    <source>
        <dbReference type="Google" id="ProtNLM"/>
    </source>
</evidence>
<gene>
    <name evidence="2" type="ORF">V5799_013121</name>
</gene>
<dbReference type="AlphaFoldDB" id="A0AAQ4E6T4"/>
<protein>
    <recommendedName>
        <fullName evidence="4">Secreted protein</fullName>
    </recommendedName>
</protein>
<keyword evidence="3" id="KW-1185">Reference proteome</keyword>
<feature type="signal peptide" evidence="1">
    <location>
        <begin position="1"/>
        <end position="34"/>
    </location>
</feature>